<name>W2QZS6_PHYN3</name>
<evidence type="ECO:0000313" key="3">
    <source>
        <dbReference type="Proteomes" id="UP000018817"/>
    </source>
</evidence>
<dbReference type="Proteomes" id="UP000018817">
    <property type="component" value="Unassembled WGS sequence"/>
</dbReference>
<proteinExistence type="predicted"/>
<feature type="compositionally biased region" description="Basic residues" evidence="1">
    <location>
        <begin position="31"/>
        <end position="47"/>
    </location>
</feature>
<evidence type="ECO:0000313" key="2">
    <source>
        <dbReference type="EMBL" id="ETN18702.1"/>
    </source>
</evidence>
<dbReference type="RefSeq" id="XP_008896648.1">
    <property type="nucleotide sequence ID" value="XM_008898400.1"/>
</dbReference>
<reference evidence="2 3" key="2">
    <citation type="submission" date="2013-11" db="EMBL/GenBank/DDBJ databases">
        <title>The Genome Sequence of Phytophthora parasitica INRA-310.</title>
        <authorList>
            <consortium name="The Broad Institute Genomics Platform"/>
            <person name="Russ C."/>
            <person name="Tyler B."/>
            <person name="Panabieres F."/>
            <person name="Shan W."/>
            <person name="Tripathy S."/>
            <person name="Grunwald N."/>
            <person name="Machado M."/>
            <person name="Johnson C.S."/>
            <person name="Arredondo F."/>
            <person name="Hong C."/>
            <person name="Coffey M."/>
            <person name="Young S.K."/>
            <person name="Zeng Q."/>
            <person name="Gargeya S."/>
            <person name="Fitzgerald M."/>
            <person name="Abouelleil A."/>
            <person name="Alvarado L."/>
            <person name="Chapman S.B."/>
            <person name="Gainer-Dewar J."/>
            <person name="Goldberg J."/>
            <person name="Griggs A."/>
            <person name="Gujja S."/>
            <person name="Hansen M."/>
            <person name="Howarth C."/>
            <person name="Imamovic A."/>
            <person name="Ireland A."/>
            <person name="Larimer J."/>
            <person name="McCowan C."/>
            <person name="Murphy C."/>
            <person name="Pearson M."/>
            <person name="Poon T.W."/>
            <person name="Priest M."/>
            <person name="Roberts A."/>
            <person name="Saif S."/>
            <person name="Shea T."/>
            <person name="Sykes S."/>
            <person name="Wortman J."/>
            <person name="Nusbaum C."/>
            <person name="Birren B."/>
        </authorList>
    </citation>
    <scope>NUCLEOTIDE SEQUENCE [LARGE SCALE GENOMIC DNA]</scope>
    <source>
        <strain evidence="2 3">INRA-310</strain>
    </source>
</reference>
<dbReference type="VEuPathDB" id="FungiDB:PPTG_21588"/>
<protein>
    <submittedName>
        <fullName evidence="2">Uncharacterized protein</fullName>
    </submittedName>
</protein>
<dbReference type="AlphaFoldDB" id="W2QZS6"/>
<organism evidence="2 3">
    <name type="scientific">Phytophthora nicotianae (strain INRA-310)</name>
    <name type="common">Phytophthora parasitica</name>
    <dbReference type="NCBI Taxonomy" id="761204"/>
    <lineage>
        <taxon>Eukaryota</taxon>
        <taxon>Sar</taxon>
        <taxon>Stramenopiles</taxon>
        <taxon>Oomycota</taxon>
        <taxon>Peronosporomycetes</taxon>
        <taxon>Peronosporales</taxon>
        <taxon>Peronosporaceae</taxon>
        <taxon>Phytophthora</taxon>
    </lineage>
</organism>
<feature type="region of interest" description="Disordered" evidence="1">
    <location>
        <begin position="20"/>
        <end position="47"/>
    </location>
</feature>
<dbReference type="EMBL" id="KI669566">
    <property type="protein sequence ID" value="ETN18702.1"/>
    <property type="molecule type" value="Genomic_DNA"/>
</dbReference>
<gene>
    <name evidence="2" type="ORF">PPTG_21588</name>
</gene>
<accession>W2QZS6</accession>
<sequence length="65" mass="7993">MGKITHVQIQLTLSLHNVNAEAGRSSTQPALRRRGERRRFHQQRHCRRKYWSHHHYVHQRSRWNT</sequence>
<reference evidence="3" key="1">
    <citation type="submission" date="2011-12" db="EMBL/GenBank/DDBJ databases">
        <authorList>
            <consortium name="The Broad Institute Genome Sequencing Platform"/>
            <person name="Russ C."/>
            <person name="Tyler B."/>
            <person name="Panabieres F."/>
            <person name="Shan W."/>
            <person name="Tripathy S."/>
            <person name="Grunwald N."/>
            <person name="Machado M."/>
            <person name="Young S.K."/>
            <person name="Zeng Q."/>
            <person name="Gargeya S."/>
            <person name="Fitzgerald M."/>
            <person name="Haas B."/>
            <person name="Abouelleil A."/>
            <person name="Alvarado L."/>
            <person name="Arachchi H.M."/>
            <person name="Berlin A."/>
            <person name="Chapman S.B."/>
            <person name="Gearin G."/>
            <person name="Goldberg J."/>
            <person name="Griggs A."/>
            <person name="Gujja S."/>
            <person name="Hansen M."/>
            <person name="Heiman D."/>
            <person name="Howarth C."/>
            <person name="Larimer J."/>
            <person name="Lui A."/>
            <person name="MacDonald P.J.P."/>
            <person name="McCowen C."/>
            <person name="Montmayeur A."/>
            <person name="Murphy C."/>
            <person name="Neiman D."/>
            <person name="Pearson M."/>
            <person name="Priest M."/>
            <person name="Roberts A."/>
            <person name="Saif S."/>
            <person name="Shea T."/>
            <person name="Sisk P."/>
            <person name="Stolte C."/>
            <person name="Sykes S."/>
            <person name="Wortman J."/>
            <person name="Nusbaum C."/>
            <person name="Birren B."/>
        </authorList>
    </citation>
    <scope>NUCLEOTIDE SEQUENCE [LARGE SCALE GENOMIC DNA]</scope>
    <source>
        <strain evidence="3">INRA-310</strain>
    </source>
</reference>
<dbReference type="GeneID" id="20190187"/>
<evidence type="ECO:0000256" key="1">
    <source>
        <dbReference type="SAM" id="MobiDB-lite"/>
    </source>
</evidence>